<dbReference type="Proteomes" id="UP000186817">
    <property type="component" value="Unassembled WGS sequence"/>
</dbReference>
<dbReference type="PANTHER" id="PTHR37302">
    <property type="entry name" value="SLR1116 PROTEIN"/>
    <property type="match status" value="1"/>
</dbReference>
<dbReference type="EMBL" id="LSRX01000407">
    <property type="protein sequence ID" value="OLP98129.1"/>
    <property type="molecule type" value="Genomic_DNA"/>
</dbReference>
<dbReference type="SUPFAM" id="SSF47473">
    <property type="entry name" value="EF-hand"/>
    <property type="match status" value="1"/>
</dbReference>
<name>A0A1Q9DSI5_SYMMI</name>
<dbReference type="InterPro" id="IPR034660">
    <property type="entry name" value="DinB/YfiT-like"/>
</dbReference>
<dbReference type="PROSITE" id="PS00018">
    <property type="entry name" value="EF_HAND_1"/>
    <property type="match status" value="1"/>
</dbReference>
<dbReference type="InterPro" id="IPR011992">
    <property type="entry name" value="EF-hand-dom_pair"/>
</dbReference>
<evidence type="ECO:0000313" key="5">
    <source>
        <dbReference type="Proteomes" id="UP000186817"/>
    </source>
</evidence>
<dbReference type="OrthoDB" id="158485at2759"/>
<proteinExistence type="predicted"/>
<feature type="domain" description="EF-hand" evidence="3">
    <location>
        <begin position="63"/>
        <end position="88"/>
    </location>
</feature>
<keyword evidence="5" id="KW-1185">Reference proteome</keyword>
<dbReference type="InterPro" id="IPR018247">
    <property type="entry name" value="EF_Hand_1_Ca_BS"/>
</dbReference>
<dbReference type="CDD" id="cd00051">
    <property type="entry name" value="EFh"/>
    <property type="match status" value="1"/>
</dbReference>
<keyword evidence="2" id="KW-0106">Calcium</keyword>
<accession>A0A1Q9DSI5</accession>
<dbReference type="PROSITE" id="PS50222">
    <property type="entry name" value="EF_HAND_2"/>
    <property type="match status" value="1"/>
</dbReference>
<evidence type="ECO:0000313" key="4">
    <source>
        <dbReference type="EMBL" id="OLP98129.1"/>
    </source>
</evidence>
<dbReference type="Gene3D" id="1.20.120.450">
    <property type="entry name" value="dinb family like domain"/>
    <property type="match status" value="1"/>
</dbReference>
<organism evidence="4 5">
    <name type="scientific">Symbiodinium microadriaticum</name>
    <name type="common">Dinoflagellate</name>
    <name type="synonym">Zooxanthella microadriatica</name>
    <dbReference type="NCBI Taxonomy" id="2951"/>
    <lineage>
        <taxon>Eukaryota</taxon>
        <taxon>Sar</taxon>
        <taxon>Alveolata</taxon>
        <taxon>Dinophyceae</taxon>
        <taxon>Suessiales</taxon>
        <taxon>Symbiodiniaceae</taxon>
        <taxon>Symbiodinium</taxon>
    </lineage>
</organism>
<evidence type="ECO:0000256" key="1">
    <source>
        <dbReference type="ARBA" id="ARBA00022723"/>
    </source>
</evidence>
<dbReference type="InterPro" id="IPR002048">
    <property type="entry name" value="EF_hand_dom"/>
</dbReference>
<dbReference type="AlphaFoldDB" id="A0A1Q9DSI5"/>
<comment type="caution">
    <text evidence="4">The sequence shown here is derived from an EMBL/GenBank/DDBJ whole genome shotgun (WGS) entry which is preliminary data.</text>
</comment>
<protein>
    <recommendedName>
        <fullName evidence="3">EF-hand domain-containing protein</fullName>
    </recommendedName>
</protein>
<gene>
    <name evidence="4" type="ORF">AK812_SmicGene19461</name>
</gene>
<reference evidence="4 5" key="1">
    <citation type="submission" date="2016-02" db="EMBL/GenBank/DDBJ databases">
        <title>Genome analysis of coral dinoflagellate symbionts highlights evolutionary adaptations to a symbiotic lifestyle.</title>
        <authorList>
            <person name="Aranda M."/>
            <person name="Li Y."/>
            <person name="Liew Y.J."/>
            <person name="Baumgarten S."/>
            <person name="Simakov O."/>
            <person name="Wilson M."/>
            <person name="Piel J."/>
            <person name="Ashoor H."/>
            <person name="Bougouffa S."/>
            <person name="Bajic V.B."/>
            <person name="Ryu T."/>
            <person name="Ravasi T."/>
            <person name="Bayer T."/>
            <person name="Micklem G."/>
            <person name="Kim H."/>
            <person name="Bhak J."/>
            <person name="Lajeunesse T.C."/>
            <person name="Voolstra C.R."/>
        </authorList>
    </citation>
    <scope>NUCLEOTIDE SEQUENCE [LARGE SCALE GENOMIC DNA]</scope>
    <source>
        <strain evidence="4 5">CCMP2467</strain>
    </source>
</reference>
<evidence type="ECO:0000256" key="2">
    <source>
        <dbReference type="ARBA" id="ARBA00022837"/>
    </source>
</evidence>
<dbReference type="SUPFAM" id="SSF109854">
    <property type="entry name" value="DinB/YfiT-like putative metalloenzymes"/>
    <property type="match status" value="1"/>
</dbReference>
<sequence length="366" mass="41115">MGQPWTILACSCKNEHVGIFNERREPLIDDNEDELFCGAEEGKLNLDKEIVKELRFAFVHDSEKFDRNGNGKLSSQEISMMLKDSSLDISDADIEAFVHEADVAAWLDLWKPLAFKVEFVANASNDNNHHESDSNNNYTTKKRANTRQLWEQQQQQVHRNPELSVKPGTEADPICAMATSAASLTAPLRFLAKYHVAATRQTVECIPAQLADRETSCLFFGTIHATINHIAGVDKLWRLRLSGQSSVAFEAFDRFYRNDPQSGVTRAELWRTYEPDWARSTVLAVDAAEATEAFVLAQTEESLLEHVAYQRTDGTEVKIQRGAALMHLLNHATHHRGQIHAALTEAGCRDLVLDMPALLGVEECHF</sequence>
<dbReference type="InterPro" id="IPR007837">
    <property type="entry name" value="DinB"/>
</dbReference>
<evidence type="ECO:0000259" key="3">
    <source>
        <dbReference type="PROSITE" id="PS50222"/>
    </source>
</evidence>
<dbReference type="Pfam" id="PF05163">
    <property type="entry name" value="DinB"/>
    <property type="match status" value="1"/>
</dbReference>
<dbReference type="PANTHER" id="PTHR37302:SF3">
    <property type="entry name" value="DAMAGE-INDUCIBLE PROTEIN DINB"/>
    <property type="match status" value="1"/>
</dbReference>
<keyword evidence="1" id="KW-0479">Metal-binding</keyword>
<dbReference type="Gene3D" id="1.10.238.10">
    <property type="entry name" value="EF-hand"/>
    <property type="match status" value="1"/>
</dbReference>
<dbReference type="GO" id="GO:0005509">
    <property type="term" value="F:calcium ion binding"/>
    <property type="evidence" value="ECO:0007669"/>
    <property type="project" value="InterPro"/>
</dbReference>